<dbReference type="Gene3D" id="1.20.5.340">
    <property type="match status" value="1"/>
</dbReference>
<dbReference type="PROSITE" id="PS51257">
    <property type="entry name" value="PROKAR_LIPOPROTEIN"/>
    <property type="match status" value="1"/>
</dbReference>
<keyword evidence="3" id="KW-1185">Reference proteome</keyword>
<gene>
    <name evidence="2" type="ORF">OK344_05170</name>
</gene>
<feature type="coiled-coil region" evidence="1">
    <location>
        <begin position="16"/>
        <end position="78"/>
    </location>
</feature>
<dbReference type="RefSeq" id="WP_265143778.1">
    <property type="nucleotide sequence ID" value="NZ_JAPCHZ010000002.1"/>
</dbReference>
<evidence type="ECO:0000256" key="1">
    <source>
        <dbReference type="SAM" id="Coils"/>
    </source>
</evidence>
<name>A0ABT3JLD4_9FLAO</name>
<dbReference type="EMBL" id="JAPCHZ010000002">
    <property type="protein sequence ID" value="MCW4451594.1"/>
    <property type="molecule type" value="Genomic_DNA"/>
</dbReference>
<protein>
    <submittedName>
        <fullName evidence="2">Uncharacterized protein</fullName>
    </submittedName>
</protein>
<sequence>MRHLKIIIISLLLLSVLSCGEEISRLENELEETQAKLDAAEKKITEYEIQLEEINSNIDNAEAAVSTLESEVNDFGIEEWEYNVPDVERETSNVASAIEEIRTAANN</sequence>
<evidence type="ECO:0000313" key="2">
    <source>
        <dbReference type="EMBL" id="MCW4451594.1"/>
    </source>
</evidence>
<accession>A0ABT3JLD4</accession>
<dbReference type="SUPFAM" id="SSF57997">
    <property type="entry name" value="Tropomyosin"/>
    <property type="match status" value="1"/>
</dbReference>
<evidence type="ECO:0000313" key="3">
    <source>
        <dbReference type="Proteomes" id="UP001209107"/>
    </source>
</evidence>
<keyword evidence="1" id="KW-0175">Coiled coil</keyword>
<organism evidence="2 3">
    <name type="scientific">Kaistella yananensis</name>
    <dbReference type="NCBI Taxonomy" id="2989820"/>
    <lineage>
        <taxon>Bacteria</taxon>
        <taxon>Pseudomonadati</taxon>
        <taxon>Bacteroidota</taxon>
        <taxon>Flavobacteriia</taxon>
        <taxon>Flavobacteriales</taxon>
        <taxon>Weeksellaceae</taxon>
        <taxon>Chryseobacterium group</taxon>
        <taxon>Kaistella</taxon>
    </lineage>
</organism>
<proteinExistence type="predicted"/>
<comment type="caution">
    <text evidence="2">The sequence shown here is derived from an EMBL/GenBank/DDBJ whole genome shotgun (WGS) entry which is preliminary data.</text>
</comment>
<reference evidence="2 3" key="1">
    <citation type="submission" date="2022-10" db="EMBL/GenBank/DDBJ databases">
        <title>Kaistella sp. BT-6-1-3.</title>
        <authorList>
            <person name="Ai J."/>
            <person name="Deng Z."/>
        </authorList>
    </citation>
    <scope>NUCLEOTIDE SEQUENCE [LARGE SCALE GENOMIC DNA]</scope>
    <source>
        <strain evidence="2 3">BT6-1-3</strain>
    </source>
</reference>
<dbReference type="Proteomes" id="UP001209107">
    <property type="component" value="Unassembled WGS sequence"/>
</dbReference>